<dbReference type="RefSeq" id="XP_028482620.1">
    <property type="nucleotide sequence ID" value="XM_028634014.1"/>
</dbReference>
<dbReference type="EMBL" id="RCNU01000011">
    <property type="protein sequence ID" value="RWQ92975.1"/>
    <property type="molecule type" value="Genomic_DNA"/>
</dbReference>
<dbReference type="GeneID" id="39603291"/>
<keyword evidence="1" id="KW-1133">Transmembrane helix</keyword>
<evidence type="ECO:0000313" key="2">
    <source>
        <dbReference type="EMBL" id="RWQ92975.1"/>
    </source>
</evidence>
<evidence type="ECO:0000313" key="3">
    <source>
        <dbReference type="Proteomes" id="UP000283841"/>
    </source>
</evidence>
<comment type="caution">
    <text evidence="2">The sequence shown here is derived from an EMBL/GenBank/DDBJ whole genome shotgun (WGS) entry which is preliminary data.</text>
</comment>
<dbReference type="Proteomes" id="UP000283841">
    <property type="component" value="Unassembled WGS sequence"/>
</dbReference>
<name>A0A443HMD0_BYSSP</name>
<keyword evidence="1" id="KW-0472">Membrane</keyword>
<protein>
    <submittedName>
        <fullName evidence="2">Uncharacterized protein</fullName>
    </submittedName>
</protein>
<evidence type="ECO:0000256" key="1">
    <source>
        <dbReference type="SAM" id="Phobius"/>
    </source>
</evidence>
<feature type="transmembrane region" description="Helical" evidence="1">
    <location>
        <begin position="6"/>
        <end position="26"/>
    </location>
</feature>
<keyword evidence="1" id="KW-0812">Transmembrane</keyword>
<accession>A0A443HMD0</accession>
<gene>
    <name evidence="2" type="ORF">C8Q69DRAFT_76417</name>
</gene>
<dbReference type="AlphaFoldDB" id="A0A443HMD0"/>
<organism evidence="2 3">
    <name type="scientific">Byssochlamys spectabilis</name>
    <name type="common">Paecilomyces variotii</name>
    <dbReference type="NCBI Taxonomy" id="264951"/>
    <lineage>
        <taxon>Eukaryota</taxon>
        <taxon>Fungi</taxon>
        <taxon>Dikarya</taxon>
        <taxon>Ascomycota</taxon>
        <taxon>Pezizomycotina</taxon>
        <taxon>Eurotiomycetes</taxon>
        <taxon>Eurotiomycetidae</taxon>
        <taxon>Eurotiales</taxon>
        <taxon>Thermoascaceae</taxon>
        <taxon>Paecilomyces</taxon>
    </lineage>
</organism>
<proteinExistence type="predicted"/>
<dbReference type="VEuPathDB" id="FungiDB:C8Q69DRAFT_76417"/>
<reference evidence="2 3" key="1">
    <citation type="journal article" date="2018" name="Front. Microbiol.">
        <title>Genomic and genetic insights into a cosmopolitan fungus, Paecilomyces variotii (Eurotiales).</title>
        <authorList>
            <person name="Urquhart A.S."/>
            <person name="Mondo S.J."/>
            <person name="Makela M.R."/>
            <person name="Hane J.K."/>
            <person name="Wiebenga A."/>
            <person name="He G."/>
            <person name="Mihaltcheva S."/>
            <person name="Pangilinan J."/>
            <person name="Lipzen A."/>
            <person name="Barry K."/>
            <person name="de Vries R.P."/>
            <person name="Grigoriev I.V."/>
            <person name="Idnurm A."/>
        </authorList>
    </citation>
    <scope>NUCLEOTIDE SEQUENCE [LARGE SCALE GENOMIC DNA]</scope>
    <source>
        <strain evidence="2 3">CBS 101075</strain>
    </source>
</reference>
<keyword evidence="3" id="KW-1185">Reference proteome</keyword>
<sequence>MWRASLFVLFPVVSSRLVFGIILLLYHRECTPRDSLKVRIVPITLATIDVFQDGKARKCFKTQVRNSNFRTKRICEKILVF</sequence>